<protein>
    <recommendedName>
        <fullName evidence="1">DUF8040 domain-containing protein</fullName>
    </recommendedName>
</protein>
<evidence type="ECO:0000313" key="3">
    <source>
        <dbReference type="Proteomes" id="UP000652761"/>
    </source>
</evidence>
<dbReference type="PANTHER" id="PTHR22930:SF221">
    <property type="entry name" value="NUCLEASE HARBI1"/>
    <property type="match status" value="1"/>
</dbReference>
<dbReference type="InterPro" id="IPR045249">
    <property type="entry name" value="HARBI1-like"/>
</dbReference>
<sequence>IPRITPETIFPRNLDTSFPLPANPETLDLVSPRSSSRRRASSSSASSGFAIVVRASAAAGAASSVKEGGRRSVVASLFFDSVFFLVHPRPFSLVCPRRRGLGRSVAASRIGFRCVELKRNVPGVPFDSVNDTLISALSENEMDVAIVGVLFACVGVLEILVDNSDNSGELSESIPSIPSSTRNEIKRKYVQSVIGVDDATSIKMIRMNRRTFYQLYVVVRRRNLLQDTIHVSVQEQLLMFLHTITHNVRNGVMCVNYLHSGETVSRYFNHVLKALRQLHNDYIQPPDTTIPDEIRSRNIYWPWFKDGKSSITRY</sequence>
<organism evidence="2 3">
    <name type="scientific">Colocasia esculenta</name>
    <name type="common">Wild taro</name>
    <name type="synonym">Arum esculentum</name>
    <dbReference type="NCBI Taxonomy" id="4460"/>
    <lineage>
        <taxon>Eukaryota</taxon>
        <taxon>Viridiplantae</taxon>
        <taxon>Streptophyta</taxon>
        <taxon>Embryophyta</taxon>
        <taxon>Tracheophyta</taxon>
        <taxon>Spermatophyta</taxon>
        <taxon>Magnoliopsida</taxon>
        <taxon>Liliopsida</taxon>
        <taxon>Araceae</taxon>
        <taxon>Aroideae</taxon>
        <taxon>Colocasieae</taxon>
        <taxon>Colocasia</taxon>
    </lineage>
</organism>
<dbReference type="AlphaFoldDB" id="A0A843V063"/>
<keyword evidence="3" id="KW-1185">Reference proteome</keyword>
<evidence type="ECO:0000313" key="2">
    <source>
        <dbReference type="EMBL" id="MQL89318.1"/>
    </source>
</evidence>
<dbReference type="InterPro" id="IPR058353">
    <property type="entry name" value="DUF8040"/>
</dbReference>
<dbReference type="Proteomes" id="UP000652761">
    <property type="component" value="Unassembled WGS sequence"/>
</dbReference>
<evidence type="ECO:0000259" key="1">
    <source>
        <dbReference type="Pfam" id="PF26138"/>
    </source>
</evidence>
<dbReference type="OrthoDB" id="683945at2759"/>
<proteinExistence type="predicted"/>
<dbReference type="PANTHER" id="PTHR22930">
    <property type="match status" value="1"/>
</dbReference>
<dbReference type="Pfam" id="PF26138">
    <property type="entry name" value="DUF8040"/>
    <property type="match status" value="1"/>
</dbReference>
<dbReference type="EMBL" id="NMUH01001138">
    <property type="protein sequence ID" value="MQL89318.1"/>
    <property type="molecule type" value="Genomic_DNA"/>
</dbReference>
<reference evidence="2" key="1">
    <citation type="submission" date="2017-07" db="EMBL/GenBank/DDBJ databases">
        <title>Taro Niue Genome Assembly and Annotation.</title>
        <authorList>
            <person name="Atibalentja N."/>
            <person name="Keating K."/>
            <person name="Fields C.J."/>
        </authorList>
    </citation>
    <scope>NUCLEOTIDE SEQUENCE</scope>
    <source>
        <strain evidence="2">Niue_2</strain>
        <tissue evidence="2">Leaf</tissue>
    </source>
</reference>
<feature type="domain" description="DUF8040" evidence="1">
    <location>
        <begin position="186"/>
        <end position="275"/>
    </location>
</feature>
<feature type="non-terminal residue" evidence="2">
    <location>
        <position position="314"/>
    </location>
</feature>
<name>A0A843V063_COLES</name>
<gene>
    <name evidence="2" type="ORF">Taro_021897</name>
</gene>
<comment type="caution">
    <text evidence="2">The sequence shown here is derived from an EMBL/GenBank/DDBJ whole genome shotgun (WGS) entry which is preliminary data.</text>
</comment>
<accession>A0A843V063</accession>
<feature type="non-terminal residue" evidence="2">
    <location>
        <position position="1"/>
    </location>
</feature>